<keyword evidence="1" id="KW-0547">Nucleotide-binding</keyword>
<dbReference type="InterPro" id="IPR027484">
    <property type="entry name" value="PInositol-4-P-5-kinase_N"/>
</dbReference>
<dbReference type="AlphaFoldDB" id="A0AAV2I4K6"/>
<sequence length="145" mass="17220">HHRIFNLPKLFDVKSYHPYTCRDVRQLCLPTYRAYEKILSENSFQRSSLQPHMTSFLSKNEDFHISIIARNDVLLWTERAEQQQQFFNGGNKKSFLQRTFGVYSYKEQKKDTIYFSVTNNVLPNELAITEKYALKGYVIQEKNPT</sequence>
<accession>A0AAV2I4K6</accession>
<dbReference type="GO" id="GO:0046488">
    <property type="term" value="P:phosphatidylinositol metabolic process"/>
    <property type="evidence" value="ECO:0007669"/>
    <property type="project" value="UniProtKB-UniRule"/>
</dbReference>
<protein>
    <recommendedName>
        <fullName evidence="2">PIPK domain-containing protein</fullName>
    </recommendedName>
</protein>
<dbReference type="GO" id="GO:0052742">
    <property type="term" value="F:phosphatidylinositol kinase activity"/>
    <property type="evidence" value="ECO:0007669"/>
    <property type="project" value="InterPro"/>
</dbReference>
<keyword evidence="1" id="KW-0808">Transferase</keyword>
<feature type="domain" description="PIPK" evidence="2">
    <location>
        <begin position="1"/>
        <end position="145"/>
    </location>
</feature>
<proteinExistence type="predicted"/>
<dbReference type="GO" id="GO:0005524">
    <property type="term" value="F:ATP binding"/>
    <property type="evidence" value="ECO:0007669"/>
    <property type="project" value="UniProtKB-UniRule"/>
</dbReference>
<name>A0AAV2I4K6_LYMST</name>
<keyword evidence="4" id="KW-1185">Reference proteome</keyword>
<dbReference type="EMBL" id="CAXITT010000331">
    <property type="protein sequence ID" value="CAL1539202.1"/>
    <property type="molecule type" value="Genomic_DNA"/>
</dbReference>
<evidence type="ECO:0000259" key="2">
    <source>
        <dbReference type="PROSITE" id="PS51455"/>
    </source>
</evidence>
<comment type="caution">
    <text evidence="3">The sequence shown here is derived from an EMBL/GenBank/DDBJ whole genome shotgun (WGS) entry which is preliminary data.</text>
</comment>
<dbReference type="Pfam" id="PF01504">
    <property type="entry name" value="PIP5K"/>
    <property type="match status" value="1"/>
</dbReference>
<dbReference type="SUPFAM" id="SSF56104">
    <property type="entry name" value="SAICAR synthase-like"/>
    <property type="match status" value="1"/>
</dbReference>
<evidence type="ECO:0000313" key="3">
    <source>
        <dbReference type="EMBL" id="CAL1539202.1"/>
    </source>
</evidence>
<evidence type="ECO:0000256" key="1">
    <source>
        <dbReference type="PROSITE-ProRule" id="PRU00781"/>
    </source>
</evidence>
<organism evidence="3 4">
    <name type="scientific">Lymnaea stagnalis</name>
    <name type="common">Great pond snail</name>
    <name type="synonym">Helix stagnalis</name>
    <dbReference type="NCBI Taxonomy" id="6523"/>
    <lineage>
        <taxon>Eukaryota</taxon>
        <taxon>Metazoa</taxon>
        <taxon>Spiralia</taxon>
        <taxon>Lophotrochozoa</taxon>
        <taxon>Mollusca</taxon>
        <taxon>Gastropoda</taxon>
        <taxon>Heterobranchia</taxon>
        <taxon>Euthyneura</taxon>
        <taxon>Panpulmonata</taxon>
        <taxon>Hygrophila</taxon>
        <taxon>Lymnaeoidea</taxon>
        <taxon>Lymnaeidae</taxon>
        <taxon>Lymnaea</taxon>
    </lineage>
</organism>
<dbReference type="Proteomes" id="UP001497497">
    <property type="component" value="Unassembled WGS sequence"/>
</dbReference>
<gene>
    <name evidence="3" type="ORF">GSLYS_00013021001</name>
</gene>
<keyword evidence="1" id="KW-0067">ATP-binding</keyword>
<keyword evidence="1" id="KW-0418">Kinase</keyword>
<dbReference type="Gene3D" id="3.30.800.10">
    <property type="entry name" value="Phosphatidylinositol Phosphate Kinase II Beta"/>
    <property type="match status" value="1"/>
</dbReference>
<evidence type="ECO:0000313" key="4">
    <source>
        <dbReference type="Proteomes" id="UP001497497"/>
    </source>
</evidence>
<feature type="non-terminal residue" evidence="3">
    <location>
        <position position="1"/>
    </location>
</feature>
<feature type="non-terminal residue" evidence="3">
    <location>
        <position position="145"/>
    </location>
</feature>
<dbReference type="InterPro" id="IPR002498">
    <property type="entry name" value="PInositol-4-P-4/5-kinase_core"/>
</dbReference>
<dbReference type="PROSITE" id="PS51455">
    <property type="entry name" value="PIPK"/>
    <property type="match status" value="1"/>
</dbReference>
<reference evidence="3 4" key="1">
    <citation type="submission" date="2024-04" db="EMBL/GenBank/DDBJ databases">
        <authorList>
            <consortium name="Genoscope - CEA"/>
            <person name="William W."/>
        </authorList>
    </citation>
    <scope>NUCLEOTIDE SEQUENCE [LARGE SCALE GENOMIC DNA]</scope>
</reference>